<evidence type="ECO:0000313" key="7">
    <source>
        <dbReference type="Proteomes" id="UP001378188"/>
    </source>
</evidence>
<evidence type="ECO:0000256" key="1">
    <source>
        <dbReference type="ARBA" id="ARBA00023015"/>
    </source>
</evidence>
<name>A0AAW9RSA3_9HYPH</name>
<dbReference type="GO" id="GO:0003677">
    <property type="term" value="F:DNA binding"/>
    <property type="evidence" value="ECO:0007669"/>
    <property type="project" value="UniProtKB-KW"/>
</dbReference>
<dbReference type="SUPFAM" id="SSF55781">
    <property type="entry name" value="GAF domain-like"/>
    <property type="match status" value="1"/>
</dbReference>
<dbReference type="InterPro" id="IPR029016">
    <property type="entry name" value="GAF-like_dom_sf"/>
</dbReference>
<dbReference type="InterPro" id="IPR014757">
    <property type="entry name" value="Tscrpt_reg_IclR_C"/>
</dbReference>
<feature type="domain" description="HTH iclR-type" evidence="4">
    <location>
        <begin position="14"/>
        <end position="74"/>
    </location>
</feature>
<evidence type="ECO:0000256" key="2">
    <source>
        <dbReference type="ARBA" id="ARBA00023125"/>
    </source>
</evidence>
<proteinExistence type="predicted"/>
<dbReference type="Pfam" id="PF01614">
    <property type="entry name" value="IclR_C"/>
    <property type="match status" value="1"/>
</dbReference>
<dbReference type="InterPro" id="IPR005471">
    <property type="entry name" value="Tscrpt_reg_IclR_N"/>
</dbReference>
<protein>
    <submittedName>
        <fullName evidence="6">IclR family transcriptional regulator C-terminal domain-containing protein</fullName>
    </submittedName>
</protein>
<keyword evidence="1" id="KW-0805">Transcription regulation</keyword>
<evidence type="ECO:0000259" key="5">
    <source>
        <dbReference type="PROSITE" id="PS51078"/>
    </source>
</evidence>
<dbReference type="SMART" id="SM00346">
    <property type="entry name" value="HTH_ICLR"/>
    <property type="match status" value="1"/>
</dbReference>
<dbReference type="GO" id="GO:0045892">
    <property type="term" value="P:negative regulation of DNA-templated transcription"/>
    <property type="evidence" value="ECO:0007669"/>
    <property type="project" value="TreeGrafter"/>
</dbReference>
<dbReference type="Proteomes" id="UP001378188">
    <property type="component" value="Unassembled WGS sequence"/>
</dbReference>
<dbReference type="InterPro" id="IPR036390">
    <property type="entry name" value="WH_DNA-bd_sf"/>
</dbReference>
<keyword evidence="7" id="KW-1185">Reference proteome</keyword>
<sequence length="261" mass="28554">MNIEARLAIRDESVQSLVRGIGVIRSFDAGNRRQTITDVAARTGLTRAAARRFLITLCDVGLARTDGKFYELTPAILELAQSYVSSASELEVVQDVLRGLSQEFDESASAAMLDGTDIIYVARAPARHRIMTIGLGIGTRLPAHATSMGQALLSILTPRELEIYFSAADLKPLTVYTLTTRIALRRRLEEVRESGYVLVNEELEIGLRSIAAPVRNPNSRSNIAINISAQAARVSADEMVDSFLPAIRRAVRAVELAMDSR</sequence>
<reference evidence="6 7" key="1">
    <citation type="submission" date="2024-02" db="EMBL/GenBank/DDBJ databases">
        <title>Genome analysis and characterization of Microbaculum marinisediminis sp. nov., isolated from marine sediment.</title>
        <authorList>
            <person name="Du Z.-J."/>
            <person name="Ye Y.-Q."/>
            <person name="Zhang Z.-R."/>
            <person name="Yuan S.-M."/>
            <person name="Zhang X.-Y."/>
        </authorList>
    </citation>
    <scope>NUCLEOTIDE SEQUENCE [LARGE SCALE GENOMIC DNA]</scope>
    <source>
        <strain evidence="6 7">SDUM1044001</strain>
    </source>
</reference>
<evidence type="ECO:0000259" key="4">
    <source>
        <dbReference type="PROSITE" id="PS51077"/>
    </source>
</evidence>
<evidence type="ECO:0000256" key="3">
    <source>
        <dbReference type="ARBA" id="ARBA00023163"/>
    </source>
</evidence>
<dbReference type="PROSITE" id="PS51077">
    <property type="entry name" value="HTH_ICLR"/>
    <property type="match status" value="1"/>
</dbReference>
<organism evidence="6 7">
    <name type="scientific">Microbaculum marinum</name>
    <dbReference type="NCBI Taxonomy" id="1764581"/>
    <lineage>
        <taxon>Bacteria</taxon>
        <taxon>Pseudomonadati</taxon>
        <taxon>Pseudomonadota</taxon>
        <taxon>Alphaproteobacteria</taxon>
        <taxon>Hyphomicrobiales</taxon>
        <taxon>Tepidamorphaceae</taxon>
        <taxon>Microbaculum</taxon>
    </lineage>
</organism>
<dbReference type="PANTHER" id="PTHR30136">
    <property type="entry name" value="HELIX-TURN-HELIX TRANSCRIPTIONAL REGULATOR, ICLR FAMILY"/>
    <property type="match status" value="1"/>
</dbReference>
<evidence type="ECO:0000313" key="6">
    <source>
        <dbReference type="EMBL" id="MEJ8572656.1"/>
    </source>
</evidence>
<dbReference type="PROSITE" id="PS51078">
    <property type="entry name" value="ICLR_ED"/>
    <property type="match status" value="1"/>
</dbReference>
<keyword evidence="3" id="KW-0804">Transcription</keyword>
<gene>
    <name evidence="6" type="ORF">V3328_14290</name>
</gene>
<dbReference type="SUPFAM" id="SSF46785">
    <property type="entry name" value="Winged helix' DNA-binding domain"/>
    <property type="match status" value="1"/>
</dbReference>
<dbReference type="GO" id="GO:0003700">
    <property type="term" value="F:DNA-binding transcription factor activity"/>
    <property type="evidence" value="ECO:0007669"/>
    <property type="project" value="TreeGrafter"/>
</dbReference>
<dbReference type="RefSeq" id="WP_340330351.1">
    <property type="nucleotide sequence ID" value="NZ_JAZHOF010000005.1"/>
</dbReference>
<accession>A0AAW9RSA3</accession>
<dbReference type="PANTHER" id="PTHR30136:SF34">
    <property type="entry name" value="TRANSCRIPTIONAL REGULATOR"/>
    <property type="match status" value="1"/>
</dbReference>
<keyword evidence="2" id="KW-0238">DNA-binding</keyword>
<dbReference type="Gene3D" id="3.30.450.40">
    <property type="match status" value="1"/>
</dbReference>
<feature type="domain" description="IclR-ED" evidence="5">
    <location>
        <begin position="75"/>
        <end position="260"/>
    </location>
</feature>
<dbReference type="InterPro" id="IPR036388">
    <property type="entry name" value="WH-like_DNA-bd_sf"/>
</dbReference>
<dbReference type="Gene3D" id="1.10.10.10">
    <property type="entry name" value="Winged helix-like DNA-binding domain superfamily/Winged helix DNA-binding domain"/>
    <property type="match status" value="1"/>
</dbReference>
<dbReference type="Pfam" id="PF09339">
    <property type="entry name" value="HTH_IclR"/>
    <property type="match status" value="1"/>
</dbReference>
<dbReference type="EMBL" id="JAZHOF010000005">
    <property type="protein sequence ID" value="MEJ8572656.1"/>
    <property type="molecule type" value="Genomic_DNA"/>
</dbReference>
<dbReference type="AlphaFoldDB" id="A0AAW9RSA3"/>
<comment type="caution">
    <text evidence="6">The sequence shown here is derived from an EMBL/GenBank/DDBJ whole genome shotgun (WGS) entry which is preliminary data.</text>
</comment>
<dbReference type="InterPro" id="IPR050707">
    <property type="entry name" value="HTH_MetabolicPath_Reg"/>
</dbReference>